<evidence type="ECO:0000256" key="3">
    <source>
        <dbReference type="SAM" id="SignalP"/>
    </source>
</evidence>
<keyword evidence="5" id="KW-1185">Reference proteome</keyword>
<accession>A0ABY4TR93</accession>
<dbReference type="CDD" id="cd06911">
    <property type="entry name" value="VirB9_CagX_TrbG"/>
    <property type="match status" value="1"/>
</dbReference>
<evidence type="ECO:0000256" key="1">
    <source>
        <dbReference type="ARBA" id="ARBA00006135"/>
    </source>
</evidence>
<gene>
    <name evidence="4" type="ORF">M9980_10055</name>
</gene>
<dbReference type="RefSeq" id="WP_250750089.1">
    <property type="nucleotide sequence ID" value="NZ_CP098401.1"/>
</dbReference>
<evidence type="ECO:0000313" key="5">
    <source>
        <dbReference type="Proteomes" id="UP001055580"/>
    </source>
</evidence>
<sequence>MKAIAALALLLAAMPIAAQVRPVPGPGDPRVQKIEYSADQVVQVQAAPGYQVTIALGGDERIESVAVGDSGAWSVTANKRGDHLFVKPVTAGVTTNMVVVTDLRMYNFELVPAYGPTEALAFSIRFVFPDAASATTVATGPAPVALPGGRYRLGGDRLLRPAAMSDDGVRTTIEWPASAALPAIYAIGADGKEALVTGNVRDGSIVVDSIARNYVFRQDRRTASAERYIPKRKRQR</sequence>
<evidence type="ECO:0000313" key="4">
    <source>
        <dbReference type="EMBL" id="URW74906.1"/>
    </source>
</evidence>
<keyword evidence="2 3" id="KW-0732">Signal</keyword>
<dbReference type="Proteomes" id="UP001055580">
    <property type="component" value="Chromosome"/>
</dbReference>
<protein>
    <submittedName>
        <fullName evidence="4">TrbG/VirB9 family P-type conjugative transfer protein</fullName>
    </submittedName>
</protein>
<comment type="similarity">
    <text evidence="1">Belongs to the TrbG/VirB9 family.</text>
</comment>
<organism evidence="4 5">
    <name type="scientific">Sphingomonas donggukensis</name>
    <dbReference type="NCBI Taxonomy" id="2949093"/>
    <lineage>
        <taxon>Bacteria</taxon>
        <taxon>Pseudomonadati</taxon>
        <taxon>Pseudomonadota</taxon>
        <taxon>Alphaproteobacteria</taxon>
        <taxon>Sphingomonadales</taxon>
        <taxon>Sphingomonadaceae</taxon>
        <taxon>Sphingomonas</taxon>
    </lineage>
</organism>
<dbReference type="Gene3D" id="2.60.40.2500">
    <property type="match status" value="1"/>
</dbReference>
<dbReference type="Pfam" id="PF03524">
    <property type="entry name" value="CagX"/>
    <property type="match status" value="1"/>
</dbReference>
<dbReference type="EMBL" id="CP098401">
    <property type="protein sequence ID" value="URW74906.1"/>
    <property type="molecule type" value="Genomic_DNA"/>
</dbReference>
<feature type="chain" id="PRO_5047036664" evidence="3">
    <location>
        <begin position="19"/>
        <end position="236"/>
    </location>
</feature>
<dbReference type="InterPro" id="IPR010258">
    <property type="entry name" value="Conjugal_tfr_TrbG/VirB9/CagX"/>
</dbReference>
<dbReference type="InterPro" id="IPR038161">
    <property type="entry name" value="VirB9/CagX/TrbG_C_sf"/>
</dbReference>
<evidence type="ECO:0000256" key="2">
    <source>
        <dbReference type="ARBA" id="ARBA00022729"/>
    </source>
</evidence>
<reference evidence="4" key="1">
    <citation type="submission" date="2022-05" db="EMBL/GenBank/DDBJ databases">
        <title>Sphingomonas sp. strain RMG20 Genome sequencing and assembly.</title>
        <authorList>
            <person name="Kim I."/>
        </authorList>
    </citation>
    <scope>NUCLEOTIDE SEQUENCE</scope>
    <source>
        <strain evidence="4">RMG20</strain>
    </source>
</reference>
<proteinExistence type="inferred from homology"/>
<dbReference type="InterPro" id="IPR033645">
    <property type="entry name" value="VirB9/CagX/TrbG_C"/>
</dbReference>
<feature type="signal peptide" evidence="3">
    <location>
        <begin position="1"/>
        <end position="18"/>
    </location>
</feature>
<name>A0ABY4TR93_9SPHN</name>